<sequence>MTRIQIGELPNFFDRYILLSTDNIQLLEALDEYSPEKLFSDIEIYKAIGDNIYAPNKWTLKDILQHCIDTERIMSYRALCFARNDDTVLPGFDENVYAKNTNLENRTIESLLVEFGQLRRSTIDLFTNMDKTMLLRKGTANMTRISPLALGFVIVGHPKHHESIIRERYYSLT</sequence>
<dbReference type="Pfam" id="PF12867">
    <property type="entry name" value="DinB_2"/>
    <property type="match status" value="1"/>
</dbReference>
<proteinExistence type="predicted"/>
<keyword evidence="3" id="KW-1185">Reference proteome</keyword>
<feature type="domain" description="DinB-like" evidence="1">
    <location>
        <begin position="52"/>
        <end position="161"/>
    </location>
</feature>
<organism evidence="2 3">
    <name type="scientific">Lacihabitans soyangensis</name>
    <dbReference type="NCBI Taxonomy" id="869394"/>
    <lineage>
        <taxon>Bacteria</taxon>
        <taxon>Pseudomonadati</taxon>
        <taxon>Bacteroidota</taxon>
        <taxon>Cytophagia</taxon>
        <taxon>Cytophagales</taxon>
        <taxon>Leadbetterellaceae</taxon>
        <taxon>Lacihabitans</taxon>
    </lineage>
</organism>
<evidence type="ECO:0000313" key="2">
    <source>
        <dbReference type="EMBL" id="MCP9762077.1"/>
    </source>
</evidence>
<reference evidence="2 3" key="1">
    <citation type="submission" date="2018-11" db="EMBL/GenBank/DDBJ databases">
        <title>Novel bacteria species description.</title>
        <authorList>
            <person name="Han J.-H."/>
        </authorList>
    </citation>
    <scope>NUCLEOTIDE SEQUENCE [LARGE SCALE GENOMIC DNA]</scope>
    <source>
        <strain evidence="2 3">KCTC23259</strain>
    </source>
</reference>
<evidence type="ECO:0000259" key="1">
    <source>
        <dbReference type="Pfam" id="PF12867"/>
    </source>
</evidence>
<dbReference type="Proteomes" id="UP001204144">
    <property type="component" value="Unassembled WGS sequence"/>
</dbReference>
<dbReference type="EMBL" id="RJUF01000005">
    <property type="protein sequence ID" value="MCP9762077.1"/>
    <property type="molecule type" value="Genomic_DNA"/>
</dbReference>
<dbReference type="RefSeq" id="WP_255035829.1">
    <property type="nucleotide sequence ID" value="NZ_RJUF01000005.1"/>
</dbReference>
<protein>
    <submittedName>
        <fullName evidence="2">DinB family protein</fullName>
    </submittedName>
</protein>
<name>A0AAE3GZE6_9BACT</name>
<dbReference type="AlphaFoldDB" id="A0AAE3GZE6"/>
<dbReference type="InterPro" id="IPR034660">
    <property type="entry name" value="DinB/YfiT-like"/>
</dbReference>
<comment type="caution">
    <text evidence="2">The sequence shown here is derived from an EMBL/GenBank/DDBJ whole genome shotgun (WGS) entry which is preliminary data.</text>
</comment>
<dbReference type="Gene3D" id="1.20.120.450">
    <property type="entry name" value="dinb family like domain"/>
    <property type="match status" value="1"/>
</dbReference>
<gene>
    <name evidence="2" type="ORF">EGI31_03860</name>
</gene>
<accession>A0AAE3GZE6</accession>
<evidence type="ECO:0000313" key="3">
    <source>
        <dbReference type="Proteomes" id="UP001204144"/>
    </source>
</evidence>
<dbReference type="SUPFAM" id="SSF109854">
    <property type="entry name" value="DinB/YfiT-like putative metalloenzymes"/>
    <property type="match status" value="1"/>
</dbReference>
<dbReference type="InterPro" id="IPR024775">
    <property type="entry name" value="DinB-like"/>
</dbReference>